<proteinExistence type="predicted"/>
<evidence type="ECO:0000313" key="1">
    <source>
        <dbReference type="EMBL" id="GIY38990.1"/>
    </source>
</evidence>
<dbReference type="EMBL" id="BPLR01010386">
    <property type="protein sequence ID" value="GIY38990.1"/>
    <property type="molecule type" value="Genomic_DNA"/>
</dbReference>
<keyword evidence="2" id="KW-1185">Reference proteome</keyword>
<organism evidence="1 2">
    <name type="scientific">Caerostris extrusa</name>
    <name type="common">Bark spider</name>
    <name type="synonym">Caerostris bankana</name>
    <dbReference type="NCBI Taxonomy" id="172846"/>
    <lineage>
        <taxon>Eukaryota</taxon>
        <taxon>Metazoa</taxon>
        <taxon>Ecdysozoa</taxon>
        <taxon>Arthropoda</taxon>
        <taxon>Chelicerata</taxon>
        <taxon>Arachnida</taxon>
        <taxon>Araneae</taxon>
        <taxon>Araneomorphae</taxon>
        <taxon>Entelegynae</taxon>
        <taxon>Araneoidea</taxon>
        <taxon>Araneidae</taxon>
        <taxon>Caerostris</taxon>
    </lineage>
</organism>
<gene>
    <name evidence="1" type="ORF">CEXT_134801</name>
</gene>
<reference evidence="1 2" key="1">
    <citation type="submission" date="2021-06" db="EMBL/GenBank/DDBJ databases">
        <title>Caerostris extrusa draft genome.</title>
        <authorList>
            <person name="Kono N."/>
            <person name="Arakawa K."/>
        </authorList>
    </citation>
    <scope>NUCLEOTIDE SEQUENCE [LARGE SCALE GENOMIC DNA]</scope>
</reference>
<accession>A0AAV4T2J9</accession>
<protein>
    <recommendedName>
        <fullName evidence="3">Ribosomal protein S8</fullName>
    </recommendedName>
</protein>
<dbReference type="Proteomes" id="UP001054945">
    <property type="component" value="Unassembled WGS sequence"/>
</dbReference>
<evidence type="ECO:0008006" key="3">
    <source>
        <dbReference type="Google" id="ProtNLM"/>
    </source>
</evidence>
<name>A0AAV4T2J9_CAEEX</name>
<evidence type="ECO:0000313" key="2">
    <source>
        <dbReference type="Proteomes" id="UP001054945"/>
    </source>
</evidence>
<sequence length="79" mass="9016">MPPPPLRILPSLKDSRKIISLCLDKKTLTWKARNNNKAARRQIPGYERLYGTLKETGLLKYFISNHGVIIIGMGSQHQE</sequence>
<dbReference type="AlphaFoldDB" id="A0AAV4T2J9"/>
<comment type="caution">
    <text evidence="1">The sequence shown here is derived from an EMBL/GenBank/DDBJ whole genome shotgun (WGS) entry which is preliminary data.</text>
</comment>